<proteinExistence type="predicted"/>
<comment type="caution">
    <text evidence="2">The sequence shown here is derived from an EMBL/GenBank/DDBJ whole genome shotgun (WGS) entry which is preliminary data.</text>
</comment>
<sequence length="100" mass="10559">MSDSVKALQGDGKLFRLGGPKSQLKTVALVSPIKVVTLFAVYVARLIITTVSVRLDVRRGLSAQNLKASIASRSGTSTIKIRNRRAGLAGRRLGAAGLNV</sequence>
<evidence type="ECO:0000313" key="3">
    <source>
        <dbReference type="Proteomes" id="UP001500751"/>
    </source>
</evidence>
<keyword evidence="3" id="KW-1185">Reference proteome</keyword>
<name>A0ABN2TTR9_9ACTN</name>
<accession>A0ABN2TTR9</accession>
<keyword evidence="1" id="KW-0812">Transmembrane</keyword>
<evidence type="ECO:0000313" key="2">
    <source>
        <dbReference type="EMBL" id="GAA2018893.1"/>
    </source>
</evidence>
<gene>
    <name evidence="2" type="ORF">GCM10009839_13930</name>
</gene>
<keyword evidence="1" id="KW-1133">Transmembrane helix</keyword>
<feature type="transmembrane region" description="Helical" evidence="1">
    <location>
        <begin position="27"/>
        <end position="48"/>
    </location>
</feature>
<organism evidence="2 3">
    <name type="scientific">Catenulispora yoronensis</name>
    <dbReference type="NCBI Taxonomy" id="450799"/>
    <lineage>
        <taxon>Bacteria</taxon>
        <taxon>Bacillati</taxon>
        <taxon>Actinomycetota</taxon>
        <taxon>Actinomycetes</taxon>
        <taxon>Catenulisporales</taxon>
        <taxon>Catenulisporaceae</taxon>
        <taxon>Catenulispora</taxon>
    </lineage>
</organism>
<reference evidence="2 3" key="1">
    <citation type="journal article" date="2019" name="Int. J. Syst. Evol. Microbiol.">
        <title>The Global Catalogue of Microorganisms (GCM) 10K type strain sequencing project: providing services to taxonomists for standard genome sequencing and annotation.</title>
        <authorList>
            <consortium name="The Broad Institute Genomics Platform"/>
            <consortium name="The Broad Institute Genome Sequencing Center for Infectious Disease"/>
            <person name="Wu L."/>
            <person name="Ma J."/>
        </authorList>
    </citation>
    <scope>NUCLEOTIDE SEQUENCE [LARGE SCALE GENOMIC DNA]</scope>
    <source>
        <strain evidence="2 3">JCM 16014</strain>
    </source>
</reference>
<keyword evidence="1" id="KW-0472">Membrane</keyword>
<dbReference type="Proteomes" id="UP001500751">
    <property type="component" value="Unassembled WGS sequence"/>
</dbReference>
<protein>
    <submittedName>
        <fullName evidence="2">Uncharacterized protein</fullName>
    </submittedName>
</protein>
<evidence type="ECO:0000256" key="1">
    <source>
        <dbReference type="SAM" id="Phobius"/>
    </source>
</evidence>
<dbReference type="EMBL" id="BAAAQN010000006">
    <property type="protein sequence ID" value="GAA2018893.1"/>
    <property type="molecule type" value="Genomic_DNA"/>
</dbReference>